<organism evidence="1">
    <name type="scientific">uncultured spirochete</name>
    <dbReference type="NCBI Taxonomy" id="156406"/>
    <lineage>
        <taxon>Bacteria</taxon>
        <taxon>Pseudomonadati</taxon>
        <taxon>Spirochaetota</taxon>
        <taxon>Spirochaetia</taxon>
        <taxon>Spirochaetales</taxon>
        <taxon>environmental samples</taxon>
    </lineage>
</organism>
<name>A0A3P3XKX3_9SPIR</name>
<dbReference type="AlphaFoldDB" id="A0A3P3XKX3"/>
<evidence type="ECO:0008006" key="2">
    <source>
        <dbReference type="Google" id="ProtNLM"/>
    </source>
</evidence>
<dbReference type="InterPro" id="IPR002763">
    <property type="entry name" value="DUF72"/>
</dbReference>
<dbReference type="Gene3D" id="3.20.20.410">
    <property type="entry name" value="Protein of unknown function UPF0759"/>
    <property type="match status" value="1"/>
</dbReference>
<dbReference type="PANTHER" id="PTHR30348:SF13">
    <property type="entry name" value="UPF0759 PROTEIN YUNF"/>
    <property type="match status" value="1"/>
</dbReference>
<protein>
    <recommendedName>
        <fullName evidence="2">DUF72 domain-containing protein</fullName>
    </recommendedName>
</protein>
<sequence>MHIGNVHIGTCGFSYDEWKGQFYPADLPAHEMLRYYSLVFSFVELDHTWYRIPSPAQLERMALVTPSDFRISLKVHRSLTHEVDEHWQTHAAEFCNAVSALASTGRLGCVLVQLPYRFSYTPENRKYLANLLATLAEFPLVVEFRNATWYQERVFDALKARNVALVVVDRPDLPGLPPESVIITSDICYYRLHGRNADLWWSGDATSRYEYRYSDQELKDRARLVRAMSRQAKTVFVAFNNHARGNAPANAAFLQSILAEQQA</sequence>
<dbReference type="PANTHER" id="PTHR30348">
    <property type="entry name" value="UNCHARACTERIZED PROTEIN YECE"/>
    <property type="match status" value="1"/>
</dbReference>
<accession>A0A3P3XKX3</accession>
<gene>
    <name evidence="1" type="ORF">SPIROBIBN47_340012</name>
</gene>
<dbReference type="SUPFAM" id="SSF117396">
    <property type="entry name" value="TM1631-like"/>
    <property type="match status" value="1"/>
</dbReference>
<dbReference type="InterPro" id="IPR036520">
    <property type="entry name" value="UPF0759_sf"/>
</dbReference>
<proteinExistence type="predicted"/>
<dbReference type="EMBL" id="FWDM01000028">
    <property type="protein sequence ID" value="SLM14479.1"/>
    <property type="molecule type" value="Genomic_DNA"/>
</dbReference>
<evidence type="ECO:0000313" key="1">
    <source>
        <dbReference type="EMBL" id="SLM14479.1"/>
    </source>
</evidence>
<reference evidence="1" key="1">
    <citation type="submission" date="2017-02" db="EMBL/GenBank/DDBJ databases">
        <authorList>
            <person name="Regsiter A."/>
            <person name="William W."/>
        </authorList>
    </citation>
    <scope>NUCLEOTIDE SEQUENCE</scope>
    <source>
        <strain evidence="1">Bib</strain>
    </source>
</reference>
<dbReference type="Pfam" id="PF01904">
    <property type="entry name" value="DUF72"/>
    <property type="match status" value="1"/>
</dbReference>